<feature type="domain" description="Cytochrome c" evidence="15">
    <location>
        <begin position="295"/>
        <end position="385"/>
    </location>
</feature>
<dbReference type="Gene3D" id="1.10.760.10">
    <property type="entry name" value="Cytochrome c-like domain"/>
    <property type="match status" value="3"/>
</dbReference>
<keyword evidence="17" id="KW-1185">Reference proteome</keyword>
<dbReference type="InterPro" id="IPR009056">
    <property type="entry name" value="Cyt_c-like_dom"/>
</dbReference>
<dbReference type="PROSITE" id="PS51007">
    <property type="entry name" value="CYTC"/>
    <property type="match status" value="3"/>
</dbReference>
<evidence type="ECO:0000256" key="11">
    <source>
        <dbReference type="ARBA" id="ARBA00023004"/>
    </source>
</evidence>
<dbReference type="PANTHER" id="PTHR35008">
    <property type="entry name" value="BLL4482 PROTEIN-RELATED"/>
    <property type="match status" value="1"/>
</dbReference>
<evidence type="ECO:0000256" key="3">
    <source>
        <dbReference type="ARBA" id="ARBA00022448"/>
    </source>
</evidence>
<evidence type="ECO:0000256" key="1">
    <source>
        <dbReference type="ARBA" id="ARBA00001926"/>
    </source>
</evidence>
<reference evidence="16 17" key="1">
    <citation type="submission" date="2023-07" db="EMBL/GenBank/DDBJ databases">
        <title>Sorghum-associated microbial communities from plants grown in Nebraska, USA.</title>
        <authorList>
            <person name="Schachtman D."/>
        </authorList>
    </citation>
    <scope>NUCLEOTIDE SEQUENCE [LARGE SCALE GENOMIC DNA]</scope>
    <source>
        <strain evidence="16 17">584</strain>
    </source>
</reference>
<evidence type="ECO:0000256" key="14">
    <source>
        <dbReference type="SAM" id="SignalP"/>
    </source>
</evidence>
<evidence type="ECO:0000256" key="4">
    <source>
        <dbReference type="ARBA" id="ARBA00022475"/>
    </source>
</evidence>
<gene>
    <name evidence="16" type="ORF">E9232_002669</name>
</gene>
<dbReference type="RefSeq" id="WP_309794600.1">
    <property type="nucleotide sequence ID" value="NZ_JAVDPW010000004.1"/>
</dbReference>
<evidence type="ECO:0000256" key="2">
    <source>
        <dbReference type="ARBA" id="ARBA00004236"/>
    </source>
</evidence>
<keyword evidence="11 13" id="KW-0408">Iron</keyword>
<sequence length="409" mass="43239">MRAAIAGAAIALALGIAAARADDHAFETVEKGRYLTILGGCAACHTVPGGTPFAGGRAIETPFGDVLATNITPDRETGIGGWTDDEFVRALQEGIGRDGEHLYPALPYTAYTKVERDDLLAIRAYLDTLDPVRNPVEPNQLSFPFDMRLGMRGWNLLYFTAGPLKPRPDKPAEWNRGAALVEGLGHCGSCHTAKSWFGGDDTGAPLRGGALQGWFAPDITADRHVGIGDWSTAQIVEYLKTGRNERVAASGPMAEVVALSTSRMTDADLAAIATYLKDQPGAGATGPRPLAATDKRMVAGQAIYADNCSACHQASGEGIPRLFPALKGTGSAQSADPTTLIRVVLQGSQAVVTDAAPTAPAMPAFGWRLNDDQTAAVITYLRNSWGNAALPVRTGDVRSLRRTLSQRSD</sequence>
<dbReference type="InterPro" id="IPR036909">
    <property type="entry name" value="Cyt_c-like_dom_sf"/>
</dbReference>
<evidence type="ECO:0000256" key="10">
    <source>
        <dbReference type="ARBA" id="ARBA00022982"/>
    </source>
</evidence>
<organism evidence="16 17">
    <name type="scientific">Inquilinus ginsengisoli</name>
    <dbReference type="NCBI Taxonomy" id="363840"/>
    <lineage>
        <taxon>Bacteria</taxon>
        <taxon>Pseudomonadati</taxon>
        <taxon>Pseudomonadota</taxon>
        <taxon>Alphaproteobacteria</taxon>
        <taxon>Rhodospirillales</taxon>
        <taxon>Rhodospirillaceae</taxon>
        <taxon>Inquilinus</taxon>
    </lineage>
</organism>
<feature type="domain" description="Cytochrome c" evidence="15">
    <location>
        <begin position="27"/>
        <end position="130"/>
    </location>
</feature>
<accession>A0ABU1JNF8</accession>
<evidence type="ECO:0000313" key="16">
    <source>
        <dbReference type="EMBL" id="MDR6290148.1"/>
    </source>
</evidence>
<evidence type="ECO:0000256" key="6">
    <source>
        <dbReference type="ARBA" id="ARBA00022660"/>
    </source>
</evidence>
<evidence type="ECO:0000256" key="8">
    <source>
        <dbReference type="ARBA" id="ARBA00022729"/>
    </source>
</evidence>
<feature type="domain" description="Cytochrome c" evidence="15">
    <location>
        <begin position="172"/>
        <end position="280"/>
    </location>
</feature>
<dbReference type="SUPFAM" id="SSF46626">
    <property type="entry name" value="Cytochrome c"/>
    <property type="match status" value="3"/>
</dbReference>
<keyword evidence="7 13" id="KW-0479">Metal-binding</keyword>
<dbReference type="InterPro" id="IPR008168">
    <property type="entry name" value="Cyt_C_IC"/>
</dbReference>
<evidence type="ECO:0000259" key="15">
    <source>
        <dbReference type="PROSITE" id="PS51007"/>
    </source>
</evidence>
<comment type="caution">
    <text evidence="16">The sequence shown here is derived from an EMBL/GenBank/DDBJ whole genome shotgun (WGS) entry which is preliminary data.</text>
</comment>
<name>A0ABU1JNF8_9PROT</name>
<keyword evidence="6" id="KW-0679">Respiratory chain</keyword>
<evidence type="ECO:0000256" key="7">
    <source>
        <dbReference type="ARBA" id="ARBA00022723"/>
    </source>
</evidence>
<proteinExistence type="predicted"/>
<keyword evidence="5 13" id="KW-0349">Heme</keyword>
<comment type="cofactor">
    <cofactor evidence="1">
        <name>heme c</name>
        <dbReference type="ChEBI" id="CHEBI:61717"/>
    </cofactor>
</comment>
<protein>
    <submittedName>
        <fullName evidence="16">Mono/diheme cytochrome c family protein</fullName>
    </submittedName>
</protein>
<evidence type="ECO:0000256" key="12">
    <source>
        <dbReference type="ARBA" id="ARBA00023136"/>
    </source>
</evidence>
<dbReference type="EMBL" id="JAVDPW010000004">
    <property type="protein sequence ID" value="MDR6290148.1"/>
    <property type="molecule type" value="Genomic_DNA"/>
</dbReference>
<dbReference type="InterPro" id="IPR051459">
    <property type="entry name" value="Cytochrome_c-type_DH"/>
</dbReference>
<keyword evidence="12" id="KW-0472">Membrane</keyword>
<dbReference type="Proteomes" id="UP001262410">
    <property type="component" value="Unassembled WGS sequence"/>
</dbReference>
<evidence type="ECO:0000256" key="9">
    <source>
        <dbReference type="ARBA" id="ARBA00022737"/>
    </source>
</evidence>
<dbReference type="PRINTS" id="PR00605">
    <property type="entry name" value="CYTCHROMECIC"/>
</dbReference>
<dbReference type="PIRSF" id="PIRSF000018">
    <property type="entry name" value="Mb_ADH_cyt_c"/>
    <property type="match status" value="1"/>
</dbReference>
<evidence type="ECO:0000256" key="5">
    <source>
        <dbReference type="ARBA" id="ARBA00022617"/>
    </source>
</evidence>
<evidence type="ECO:0000256" key="13">
    <source>
        <dbReference type="PROSITE-ProRule" id="PRU00433"/>
    </source>
</evidence>
<dbReference type="InterPro" id="IPR014353">
    <property type="entry name" value="Membr-bd_ADH_cyt_c"/>
</dbReference>
<dbReference type="Pfam" id="PF00034">
    <property type="entry name" value="Cytochrom_C"/>
    <property type="match status" value="1"/>
</dbReference>
<keyword evidence="9" id="KW-0677">Repeat</keyword>
<dbReference type="PANTHER" id="PTHR35008:SF8">
    <property type="entry name" value="ALCOHOL DEHYDROGENASE CYTOCHROME C SUBUNIT"/>
    <property type="match status" value="1"/>
</dbReference>
<keyword evidence="10" id="KW-0249">Electron transport</keyword>
<feature type="signal peptide" evidence="14">
    <location>
        <begin position="1"/>
        <end position="21"/>
    </location>
</feature>
<keyword evidence="3" id="KW-0813">Transport</keyword>
<evidence type="ECO:0000313" key="17">
    <source>
        <dbReference type="Proteomes" id="UP001262410"/>
    </source>
</evidence>
<comment type="subcellular location">
    <subcellularLocation>
        <location evidence="2">Cell membrane</location>
    </subcellularLocation>
</comment>
<keyword evidence="4" id="KW-1003">Cell membrane</keyword>
<keyword evidence="8 14" id="KW-0732">Signal</keyword>
<feature type="chain" id="PRO_5045095567" evidence="14">
    <location>
        <begin position="22"/>
        <end position="409"/>
    </location>
</feature>